<dbReference type="SUPFAM" id="SSF69618">
    <property type="entry name" value="HemD-like"/>
    <property type="match status" value="1"/>
</dbReference>
<protein>
    <submittedName>
        <fullName evidence="2">Uroporphyrinogen-III synthase</fullName>
    </submittedName>
</protein>
<dbReference type="GO" id="GO:0005829">
    <property type="term" value="C:cytosol"/>
    <property type="evidence" value="ECO:0007669"/>
    <property type="project" value="TreeGrafter"/>
</dbReference>
<comment type="caution">
    <text evidence="2">The sequence shown here is derived from an EMBL/GenBank/DDBJ whole genome shotgun (WGS) entry which is preliminary data.</text>
</comment>
<proteinExistence type="predicted"/>
<reference evidence="2 3" key="1">
    <citation type="submission" date="2018-11" db="EMBL/GenBank/DDBJ databases">
        <title>Genomic Encyclopedia of Type Strains, Phase IV (KMG-IV): sequencing the most valuable type-strain genomes for metagenomic binning, comparative biology and taxonomic classification.</title>
        <authorList>
            <person name="Goeker M."/>
        </authorList>
    </citation>
    <scope>NUCLEOTIDE SEQUENCE [LARGE SCALE GENOMIC DNA]</scope>
    <source>
        <strain evidence="2 3">DSM 27783</strain>
    </source>
</reference>
<accession>A0AAJ4RE28</accession>
<dbReference type="AlphaFoldDB" id="A0AAJ4RE28"/>
<sequence length="215" mass="24387">MIKNLPIYLLTDEKKEGILNYPVIKINFLSPQVSFEGVDFLIFTSKNGVRAIDNLTSEWKKIPSLAIGKATVNEIKQRGGILEYTAKSSYGEDFAKEIVSKYNNKTFLFLRAKKILSDIKSIFDSSTNTLIEKIVYETVCNRPKGYIKRPAFVIFSSPSTVECFLKIENIENIIPIAIGKKTRDALLAHKINNYLMPKKPGIKECIELAKNVKFK</sequence>
<dbReference type="InterPro" id="IPR003754">
    <property type="entry name" value="4pyrrol_synth_uPrphyn_synth"/>
</dbReference>
<evidence type="ECO:0000313" key="2">
    <source>
        <dbReference type="EMBL" id="ROR40953.1"/>
    </source>
</evidence>
<dbReference type="CDD" id="cd06578">
    <property type="entry name" value="HemD"/>
    <property type="match status" value="1"/>
</dbReference>
<dbReference type="GO" id="GO:0006780">
    <property type="term" value="P:uroporphyrinogen III biosynthetic process"/>
    <property type="evidence" value="ECO:0007669"/>
    <property type="project" value="InterPro"/>
</dbReference>
<dbReference type="InterPro" id="IPR036108">
    <property type="entry name" value="4pyrrol_syn_uPrphyn_synt_sf"/>
</dbReference>
<dbReference type="GO" id="GO:0004852">
    <property type="term" value="F:uroporphyrinogen-III synthase activity"/>
    <property type="evidence" value="ECO:0007669"/>
    <property type="project" value="InterPro"/>
</dbReference>
<organism evidence="2 3">
    <name type="scientific">Caminibacter pacificus</name>
    <dbReference type="NCBI Taxonomy" id="1424653"/>
    <lineage>
        <taxon>Bacteria</taxon>
        <taxon>Pseudomonadati</taxon>
        <taxon>Campylobacterota</taxon>
        <taxon>Epsilonproteobacteria</taxon>
        <taxon>Nautiliales</taxon>
        <taxon>Nautiliaceae</taxon>
        <taxon>Caminibacter</taxon>
    </lineage>
</organism>
<dbReference type="Proteomes" id="UP000272781">
    <property type="component" value="Unassembled WGS sequence"/>
</dbReference>
<dbReference type="PANTHER" id="PTHR12390:SF0">
    <property type="entry name" value="UROPORPHYRINOGEN-III SYNTHASE"/>
    <property type="match status" value="1"/>
</dbReference>
<dbReference type="Pfam" id="PF02602">
    <property type="entry name" value="HEM4"/>
    <property type="match status" value="1"/>
</dbReference>
<dbReference type="Gene3D" id="3.40.50.10090">
    <property type="match status" value="2"/>
</dbReference>
<dbReference type="EMBL" id="RJVK01000001">
    <property type="protein sequence ID" value="ROR40953.1"/>
    <property type="molecule type" value="Genomic_DNA"/>
</dbReference>
<dbReference type="InterPro" id="IPR039793">
    <property type="entry name" value="UROS/Hem4"/>
</dbReference>
<evidence type="ECO:0000259" key="1">
    <source>
        <dbReference type="Pfam" id="PF02602"/>
    </source>
</evidence>
<dbReference type="PANTHER" id="PTHR12390">
    <property type="entry name" value="UROPORPHYRINOGEN III SYNTHASE"/>
    <property type="match status" value="1"/>
</dbReference>
<evidence type="ECO:0000313" key="3">
    <source>
        <dbReference type="Proteomes" id="UP000272781"/>
    </source>
</evidence>
<dbReference type="RefSeq" id="WP_123351857.1">
    <property type="nucleotide sequence ID" value="NZ_RJVK01000001.1"/>
</dbReference>
<feature type="domain" description="Tetrapyrrole biosynthesis uroporphyrinogen III synthase" evidence="1">
    <location>
        <begin position="21"/>
        <end position="206"/>
    </location>
</feature>
<gene>
    <name evidence="2" type="ORF">EDC58_0435</name>
</gene>
<name>A0AAJ4RE28_9BACT</name>